<keyword evidence="5" id="KW-1185">Reference proteome</keyword>
<evidence type="ECO:0000259" key="3">
    <source>
        <dbReference type="Pfam" id="PF00156"/>
    </source>
</evidence>
<reference evidence="4 5" key="1">
    <citation type="submission" date="2018-07" db="EMBL/GenBank/DDBJ databases">
        <title>Microbacterium endoborsara sp. nov., a novel actinobacterium isolated from Borszczowia aralocaspica.</title>
        <authorList>
            <person name="An D."/>
        </authorList>
    </citation>
    <scope>NUCLEOTIDE SEQUENCE [LARGE SCALE GENOMIC DNA]</scope>
    <source>
        <strain evidence="4 5">C1.15228</strain>
    </source>
</reference>
<organism evidence="4 5">
    <name type="scientific">Microbacterium sorbitolivorans</name>
    <dbReference type="NCBI Taxonomy" id="1867410"/>
    <lineage>
        <taxon>Bacteria</taxon>
        <taxon>Bacillati</taxon>
        <taxon>Actinomycetota</taxon>
        <taxon>Actinomycetes</taxon>
        <taxon>Micrococcales</taxon>
        <taxon>Microbacteriaceae</taxon>
        <taxon>Microbacterium</taxon>
    </lineage>
</organism>
<gene>
    <name evidence="4" type="ORF">DTO57_12930</name>
</gene>
<dbReference type="Proteomes" id="UP000253508">
    <property type="component" value="Unassembled WGS sequence"/>
</dbReference>
<proteinExistence type="inferred from homology"/>
<dbReference type="Pfam" id="PF00156">
    <property type="entry name" value="Pribosyltran"/>
    <property type="match status" value="1"/>
</dbReference>
<name>A0A367XUA3_9MICO</name>
<evidence type="ECO:0000256" key="2">
    <source>
        <dbReference type="SAM" id="SignalP"/>
    </source>
</evidence>
<dbReference type="SUPFAM" id="SSF53271">
    <property type="entry name" value="PRTase-like"/>
    <property type="match status" value="1"/>
</dbReference>
<dbReference type="AlphaFoldDB" id="A0A367XUA3"/>
<comment type="similarity">
    <text evidence="1">Belongs to the ComF/GntX family.</text>
</comment>
<dbReference type="PANTHER" id="PTHR47505">
    <property type="entry name" value="DNA UTILIZATION PROTEIN YHGH"/>
    <property type="match status" value="1"/>
</dbReference>
<feature type="signal peptide" evidence="2">
    <location>
        <begin position="1"/>
        <end position="22"/>
    </location>
</feature>
<feature type="chain" id="PRO_5038359289" evidence="2">
    <location>
        <begin position="23"/>
        <end position="212"/>
    </location>
</feature>
<comment type="caution">
    <text evidence="4">The sequence shown here is derived from an EMBL/GenBank/DDBJ whole genome shotgun (WGS) entry which is preliminary data.</text>
</comment>
<sequence>MTPRITGALAEALAFLVPVACAGCGEGGSALCGRCAAALAPDVRRVDLGSGFAVFAGLDYERTASRVIRELKQHGRVGLARDLAPALRAALAAAAGSGGPVVAVPVPQGRRSARARGYRVVELLLRRAGTDPVRALAWRRQVADQRGLGRDARARNLSGALAARIHPGTRVVIVDDVVTTGSTMIEARRALEAAGAVVVGAAALAATPKRRP</sequence>
<evidence type="ECO:0000313" key="5">
    <source>
        <dbReference type="Proteomes" id="UP000253508"/>
    </source>
</evidence>
<dbReference type="RefSeq" id="WP_114118641.1">
    <property type="nucleotide sequence ID" value="NZ_BMHU01000005.1"/>
</dbReference>
<dbReference type="Gene3D" id="3.40.50.2020">
    <property type="match status" value="1"/>
</dbReference>
<dbReference type="InterPro" id="IPR000836">
    <property type="entry name" value="PRTase_dom"/>
</dbReference>
<dbReference type="InterPro" id="IPR051910">
    <property type="entry name" value="ComF/GntX_DNA_util-trans"/>
</dbReference>
<feature type="domain" description="Phosphoribosyltransferase" evidence="3">
    <location>
        <begin position="161"/>
        <end position="211"/>
    </location>
</feature>
<dbReference type="OrthoDB" id="5242900at2"/>
<evidence type="ECO:0000256" key="1">
    <source>
        <dbReference type="ARBA" id="ARBA00008007"/>
    </source>
</evidence>
<dbReference type="EMBL" id="QORO01000005">
    <property type="protein sequence ID" value="RCK57203.1"/>
    <property type="molecule type" value="Genomic_DNA"/>
</dbReference>
<keyword evidence="2" id="KW-0732">Signal</keyword>
<dbReference type="PANTHER" id="PTHR47505:SF1">
    <property type="entry name" value="DNA UTILIZATION PROTEIN YHGH"/>
    <property type="match status" value="1"/>
</dbReference>
<protein>
    <submittedName>
        <fullName evidence="4">ComF family protein</fullName>
    </submittedName>
</protein>
<dbReference type="InterPro" id="IPR029057">
    <property type="entry name" value="PRTase-like"/>
</dbReference>
<evidence type="ECO:0000313" key="4">
    <source>
        <dbReference type="EMBL" id="RCK57203.1"/>
    </source>
</evidence>
<accession>A0A367XUA3</accession>